<dbReference type="RefSeq" id="WP_127016238.1">
    <property type="nucleotide sequence ID" value="NZ_CP016379.1"/>
</dbReference>
<dbReference type="Proteomes" id="UP000267250">
    <property type="component" value="Chromosome"/>
</dbReference>
<dbReference type="CDD" id="cd01335">
    <property type="entry name" value="Radical_SAM"/>
    <property type="match status" value="1"/>
</dbReference>
<evidence type="ECO:0000256" key="9">
    <source>
        <dbReference type="ARBA" id="ARBA00023014"/>
    </source>
</evidence>
<dbReference type="SUPFAM" id="SSF102114">
    <property type="entry name" value="Radical SAM enzymes"/>
    <property type="match status" value="1"/>
</dbReference>
<keyword evidence="5" id="KW-0001">2Fe-2S</keyword>
<keyword evidence="3" id="KW-0004">4Fe-4S</keyword>
<dbReference type="GO" id="GO:0009102">
    <property type="term" value="P:biotin biosynthetic process"/>
    <property type="evidence" value="ECO:0007669"/>
    <property type="project" value="UniProtKB-KW"/>
</dbReference>
<dbReference type="GO" id="GO:0046872">
    <property type="term" value="F:metal ion binding"/>
    <property type="evidence" value="ECO:0007669"/>
    <property type="project" value="UniProtKB-KW"/>
</dbReference>
<dbReference type="InterPro" id="IPR007197">
    <property type="entry name" value="rSAM"/>
</dbReference>
<proteinExistence type="predicted"/>
<dbReference type="SMART" id="SM00729">
    <property type="entry name" value="Elp3"/>
    <property type="match status" value="1"/>
</dbReference>
<dbReference type="GO" id="GO:0004076">
    <property type="term" value="F:biotin synthase activity"/>
    <property type="evidence" value="ECO:0007669"/>
    <property type="project" value="UniProtKB-EC"/>
</dbReference>
<name>A0A3Q9HPX5_9FIRM</name>
<dbReference type="PANTHER" id="PTHR22976:SF2">
    <property type="entry name" value="BIOTIN SYNTHASE, MITOCHONDRIAL"/>
    <property type="match status" value="1"/>
</dbReference>
<sequence length="338" mass="37815">MRVSIGTAHLLGLKEIKIDALPTTAYLMHGEGCRRNCKFCAQAFQSGADSRMLSRVVWPEYDIDTIVQGIRKARKSGKLKRCCIQTVDDGRESELAEEIKALVNTGLPLCVSKSVNNLGEIRELLEMGVERVTISLDVVNPERYNEIKGGSFKKRLEFLLKAAQTFPGQIGTHIIIGLGETEEEAVRLIAKLAQYNVEIALFAFTPLKGTPLAHLPQPNVGVYRRIQMARFLIMKYGYEIDDFQFSDSRLVGFNRDSEEVLNLLNSGKAFETSGCPDCNRPYYNERPGGVIYNYPRPLKPNEIFDALKSTGFWSGVEIYSAVRQGKNIHLNSTEVGSK</sequence>
<dbReference type="InterPro" id="IPR058240">
    <property type="entry name" value="rSAM_sf"/>
</dbReference>
<gene>
    <name evidence="12" type="ORF">BBF96_05555</name>
</gene>
<dbReference type="PROSITE" id="PS51918">
    <property type="entry name" value="RADICAL_SAM"/>
    <property type="match status" value="1"/>
</dbReference>
<dbReference type="PANTHER" id="PTHR22976">
    <property type="entry name" value="BIOTIN SYNTHASE"/>
    <property type="match status" value="1"/>
</dbReference>
<organism evidence="12 13">
    <name type="scientific">Anoxybacter fermentans</name>
    <dbReference type="NCBI Taxonomy" id="1323375"/>
    <lineage>
        <taxon>Bacteria</taxon>
        <taxon>Bacillati</taxon>
        <taxon>Bacillota</taxon>
        <taxon>Clostridia</taxon>
        <taxon>Halanaerobiales</taxon>
        <taxon>Anoxybacter</taxon>
    </lineage>
</organism>
<dbReference type="InterPro" id="IPR013785">
    <property type="entry name" value="Aldolase_TIM"/>
</dbReference>
<evidence type="ECO:0000256" key="6">
    <source>
        <dbReference type="ARBA" id="ARBA00022723"/>
    </source>
</evidence>
<comment type="catalytic activity">
    <reaction evidence="10">
        <text>(4R,5S)-dethiobiotin + (sulfur carrier)-SH + 2 reduced [2Fe-2S]-[ferredoxin] + 2 S-adenosyl-L-methionine = (sulfur carrier)-H + biotin + 2 5'-deoxyadenosine + 2 L-methionine + 2 oxidized [2Fe-2S]-[ferredoxin]</text>
        <dbReference type="Rhea" id="RHEA:22060"/>
        <dbReference type="Rhea" id="RHEA-COMP:10000"/>
        <dbReference type="Rhea" id="RHEA-COMP:10001"/>
        <dbReference type="Rhea" id="RHEA-COMP:14737"/>
        <dbReference type="Rhea" id="RHEA-COMP:14739"/>
        <dbReference type="ChEBI" id="CHEBI:17319"/>
        <dbReference type="ChEBI" id="CHEBI:29917"/>
        <dbReference type="ChEBI" id="CHEBI:33737"/>
        <dbReference type="ChEBI" id="CHEBI:33738"/>
        <dbReference type="ChEBI" id="CHEBI:57586"/>
        <dbReference type="ChEBI" id="CHEBI:57844"/>
        <dbReference type="ChEBI" id="CHEBI:59789"/>
        <dbReference type="ChEBI" id="CHEBI:64428"/>
        <dbReference type="ChEBI" id="CHEBI:149473"/>
        <dbReference type="EC" id="2.8.1.6"/>
    </reaction>
</comment>
<keyword evidence="4" id="KW-0949">S-adenosyl-L-methionine</keyword>
<keyword evidence="6" id="KW-0479">Metal-binding</keyword>
<dbReference type="EMBL" id="CP016379">
    <property type="protein sequence ID" value="AZR72902.1"/>
    <property type="molecule type" value="Genomic_DNA"/>
</dbReference>
<dbReference type="SFLD" id="SFLDG01098">
    <property type="entry name" value="Uncharacterised_Radical_SAM_Su"/>
    <property type="match status" value="1"/>
</dbReference>
<dbReference type="KEGG" id="aft:BBF96_05555"/>
<keyword evidence="9" id="KW-0411">Iron-sulfur</keyword>
<reference evidence="12 13" key="1">
    <citation type="submission" date="2016-07" db="EMBL/GenBank/DDBJ databases">
        <title>Genome and transcriptome analysis of iron-reducing fermentative bacteria Anoxybacter fermentans.</title>
        <authorList>
            <person name="Zeng X."/>
            <person name="Shao Z."/>
        </authorList>
    </citation>
    <scope>NUCLEOTIDE SEQUENCE [LARGE SCALE GENOMIC DNA]</scope>
    <source>
        <strain evidence="12 13">DY22613</strain>
    </source>
</reference>
<dbReference type="Pfam" id="PF04055">
    <property type="entry name" value="Radical_SAM"/>
    <property type="match status" value="1"/>
</dbReference>
<dbReference type="InterPro" id="IPR006638">
    <property type="entry name" value="Elp3/MiaA/NifB-like_rSAM"/>
</dbReference>
<dbReference type="AlphaFoldDB" id="A0A3Q9HPX5"/>
<evidence type="ECO:0000256" key="1">
    <source>
        <dbReference type="ARBA" id="ARBA00004942"/>
    </source>
</evidence>
<keyword evidence="13" id="KW-1185">Reference proteome</keyword>
<feature type="domain" description="Radical SAM core" evidence="11">
    <location>
        <begin position="19"/>
        <end position="244"/>
    </location>
</feature>
<keyword evidence="7" id="KW-0093">Biotin biosynthesis</keyword>
<protein>
    <recommendedName>
        <fullName evidence="2">biotin synthase</fullName>
        <ecNumber evidence="2">2.8.1.6</ecNumber>
    </recommendedName>
</protein>
<evidence type="ECO:0000256" key="2">
    <source>
        <dbReference type="ARBA" id="ARBA00012236"/>
    </source>
</evidence>
<evidence type="ECO:0000256" key="7">
    <source>
        <dbReference type="ARBA" id="ARBA00022756"/>
    </source>
</evidence>
<evidence type="ECO:0000313" key="12">
    <source>
        <dbReference type="EMBL" id="AZR72902.1"/>
    </source>
</evidence>
<evidence type="ECO:0000256" key="5">
    <source>
        <dbReference type="ARBA" id="ARBA00022714"/>
    </source>
</evidence>
<dbReference type="OrthoDB" id="5495221at2"/>
<dbReference type="GO" id="GO:0051537">
    <property type="term" value="F:2 iron, 2 sulfur cluster binding"/>
    <property type="evidence" value="ECO:0007669"/>
    <property type="project" value="UniProtKB-KW"/>
</dbReference>
<dbReference type="InterPro" id="IPR002684">
    <property type="entry name" value="Biotin_synth/BioAB"/>
</dbReference>
<dbReference type="Gene3D" id="3.20.20.70">
    <property type="entry name" value="Aldolase class I"/>
    <property type="match status" value="1"/>
</dbReference>
<evidence type="ECO:0000259" key="11">
    <source>
        <dbReference type="PROSITE" id="PS51918"/>
    </source>
</evidence>
<accession>A0A3Q9HPX5</accession>
<dbReference type="SFLD" id="SFLDS00029">
    <property type="entry name" value="Radical_SAM"/>
    <property type="match status" value="1"/>
</dbReference>
<keyword evidence="8" id="KW-0408">Iron</keyword>
<evidence type="ECO:0000256" key="4">
    <source>
        <dbReference type="ARBA" id="ARBA00022691"/>
    </source>
</evidence>
<dbReference type="EC" id="2.8.1.6" evidence="2"/>
<dbReference type="GO" id="GO:0051539">
    <property type="term" value="F:4 iron, 4 sulfur cluster binding"/>
    <property type="evidence" value="ECO:0007669"/>
    <property type="project" value="UniProtKB-KW"/>
</dbReference>
<evidence type="ECO:0000256" key="8">
    <source>
        <dbReference type="ARBA" id="ARBA00023004"/>
    </source>
</evidence>
<evidence type="ECO:0000256" key="3">
    <source>
        <dbReference type="ARBA" id="ARBA00022485"/>
    </source>
</evidence>
<comment type="pathway">
    <text evidence="1">Cofactor biosynthesis; biotin biosynthesis; biotin from 7,8-diaminononanoate: step 2/2.</text>
</comment>
<evidence type="ECO:0000256" key="10">
    <source>
        <dbReference type="ARBA" id="ARBA00051157"/>
    </source>
</evidence>
<evidence type="ECO:0000313" key="13">
    <source>
        <dbReference type="Proteomes" id="UP000267250"/>
    </source>
</evidence>